<dbReference type="Proteomes" id="UP001596254">
    <property type="component" value="Unassembled WGS sequence"/>
</dbReference>
<sequence>MAAKNVLKPEAGVAVYNIDTYVEPNNILKADLAGCDGNLTTFTAPGDHWSFVQLDESGHVTDVVEKRRVSDHASVGFYYFASFQQFADIYQRYGAAIKQEYGEVYVAPMYHYMLQEGAKITYTDIPFDVVHVLGTPEELAVFKEAAAK</sequence>
<reference evidence="2" key="1">
    <citation type="journal article" date="2019" name="Int. J. Syst. Evol. Microbiol.">
        <title>The Global Catalogue of Microorganisms (GCM) 10K type strain sequencing project: providing services to taxonomists for standard genome sequencing and annotation.</title>
        <authorList>
            <consortium name="The Broad Institute Genomics Platform"/>
            <consortium name="The Broad Institute Genome Sequencing Center for Infectious Disease"/>
            <person name="Wu L."/>
            <person name="Ma J."/>
        </authorList>
    </citation>
    <scope>NUCLEOTIDE SEQUENCE [LARGE SCALE GENOMIC DNA]</scope>
    <source>
        <strain evidence="2">CCM 8905</strain>
    </source>
</reference>
<keyword evidence="2" id="KW-1185">Reference proteome</keyword>
<gene>
    <name evidence="1" type="ORF">ACFP1G_01050</name>
</gene>
<dbReference type="EMBL" id="JBHSSK010000004">
    <property type="protein sequence ID" value="MFC6206081.1"/>
    <property type="molecule type" value="Genomic_DNA"/>
</dbReference>
<evidence type="ECO:0000313" key="2">
    <source>
        <dbReference type="Proteomes" id="UP001596254"/>
    </source>
</evidence>
<dbReference type="RefSeq" id="WP_125693776.1">
    <property type="nucleotide sequence ID" value="NZ_RHNY01000012.1"/>
</dbReference>
<comment type="caution">
    <text evidence="1">The sequence shown here is derived from an EMBL/GenBank/DDBJ whole genome shotgun (WGS) entry which is preliminary data.</text>
</comment>
<name>A0ABW1SPP1_9LACO</name>
<dbReference type="Gene3D" id="3.90.550.10">
    <property type="entry name" value="Spore Coat Polysaccharide Biosynthesis Protein SpsA, Chain A"/>
    <property type="match status" value="1"/>
</dbReference>
<accession>A0ABW1SPP1</accession>
<organism evidence="1 2">
    <name type="scientific">Levilactobacillus tongjiangensis</name>
    <dbReference type="NCBI Taxonomy" id="2486023"/>
    <lineage>
        <taxon>Bacteria</taxon>
        <taxon>Bacillati</taxon>
        <taxon>Bacillota</taxon>
        <taxon>Bacilli</taxon>
        <taxon>Lactobacillales</taxon>
        <taxon>Lactobacillaceae</taxon>
        <taxon>Levilactobacillus</taxon>
    </lineage>
</organism>
<protein>
    <submittedName>
        <fullName evidence="1">Uncharacterized protein</fullName>
    </submittedName>
</protein>
<proteinExistence type="predicted"/>
<dbReference type="SUPFAM" id="SSF53448">
    <property type="entry name" value="Nucleotide-diphospho-sugar transferases"/>
    <property type="match status" value="1"/>
</dbReference>
<evidence type="ECO:0000313" key="1">
    <source>
        <dbReference type="EMBL" id="MFC6206081.1"/>
    </source>
</evidence>
<dbReference type="InterPro" id="IPR029044">
    <property type="entry name" value="Nucleotide-diphossugar_trans"/>
</dbReference>